<dbReference type="GeneID" id="9667671"/>
<feature type="chain" id="PRO_5002988401" description="Glycoside hydrolase family 39" evidence="2">
    <location>
        <begin position="19"/>
        <end position="459"/>
    </location>
</feature>
<dbReference type="EMBL" id="GG698904">
    <property type="protein sequence ID" value="EEU42698.1"/>
    <property type="molecule type" value="Genomic_DNA"/>
</dbReference>
<feature type="signal peptide" evidence="2">
    <location>
        <begin position="1"/>
        <end position="18"/>
    </location>
</feature>
<dbReference type="VEuPathDB" id="FungiDB:NECHADRAFT_47861"/>
<evidence type="ECO:0008006" key="5">
    <source>
        <dbReference type="Google" id="ProtNLM"/>
    </source>
</evidence>
<dbReference type="InParanoid" id="C7YZZ5"/>
<sequence>MTLSNILVSGLLATFVSGAALSPQKRQEARSGTATVSLAEPSGTPSHLASGIIYGLPDSEDGSANTNIPENLITGMGLNYCRAGGAQLPDPALGWVAGQYEGRWISALSNYHTTRKYGGRFTLLMHDLWGADGIQGNEFHWPGDNGNWTSYDAFLDQVFSDIKLHDASPGLDIDIWNEPDIGIFWGASQEQYLATWLRTDELPEVLISGPSASQPATESSSWWQNYMRFIAENDAVPDIYTWHLLIPNRNLRESSSQFDKLRRRNSLPERPVVINEYAAWDNHEQSPAGGVFYISQLERHNTHGLRANWGSASKLHDLLANLLGKRDGEYYPVGEWHVYNYYKEKMTGDRVATSPSEDELFEVYATHGGTVGSVKILAAVRPVAGRRTYDLTVTGLAHLGFRGTRVNVRTLRFDGPDISTEIGDPVDLGVVQHEVTDDQVTFWVLPEEVTTAYAFEFVQ</sequence>
<dbReference type="SUPFAM" id="SSF51445">
    <property type="entry name" value="(Trans)glycosidases"/>
    <property type="match status" value="1"/>
</dbReference>
<dbReference type="Proteomes" id="UP000005206">
    <property type="component" value="Chromosome 8"/>
</dbReference>
<keyword evidence="2" id="KW-0732">Signal</keyword>
<proteinExistence type="predicted"/>
<accession>C7YZZ5</accession>
<dbReference type="InterPro" id="IPR017853">
    <property type="entry name" value="GH"/>
</dbReference>
<dbReference type="eggNOG" id="ENOG502RXFG">
    <property type="taxonomic scope" value="Eukaryota"/>
</dbReference>
<dbReference type="Gene3D" id="3.20.20.80">
    <property type="entry name" value="Glycosidases"/>
    <property type="match status" value="1"/>
</dbReference>
<keyword evidence="4" id="KW-1185">Reference proteome</keyword>
<organism evidence="3 4">
    <name type="scientific">Fusarium vanettenii (strain ATCC MYA-4622 / CBS 123669 / FGSC 9596 / NRRL 45880 / 77-13-4)</name>
    <name type="common">Fusarium solani subsp. pisi</name>
    <dbReference type="NCBI Taxonomy" id="660122"/>
    <lineage>
        <taxon>Eukaryota</taxon>
        <taxon>Fungi</taxon>
        <taxon>Dikarya</taxon>
        <taxon>Ascomycota</taxon>
        <taxon>Pezizomycotina</taxon>
        <taxon>Sordariomycetes</taxon>
        <taxon>Hypocreomycetidae</taxon>
        <taxon>Hypocreales</taxon>
        <taxon>Nectriaceae</taxon>
        <taxon>Fusarium</taxon>
        <taxon>Fusarium solani species complex</taxon>
        <taxon>Fusarium vanettenii</taxon>
    </lineage>
</organism>
<dbReference type="AlphaFoldDB" id="C7YZZ5"/>
<gene>
    <name evidence="3" type="ORF">NECHADRAFT_47861</name>
</gene>
<evidence type="ECO:0000313" key="4">
    <source>
        <dbReference type="Proteomes" id="UP000005206"/>
    </source>
</evidence>
<evidence type="ECO:0000256" key="1">
    <source>
        <dbReference type="SAM" id="MobiDB-lite"/>
    </source>
</evidence>
<protein>
    <recommendedName>
        <fullName evidence="5">Glycoside hydrolase family 39</fullName>
    </recommendedName>
</protein>
<feature type="region of interest" description="Disordered" evidence="1">
    <location>
        <begin position="26"/>
        <end position="45"/>
    </location>
</feature>
<dbReference type="OrthoDB" id="3445803at2759"/>
<dbReference type="RefSeq" id="XP_003048411.1">
    <property type="nucleotide sequence ID" value="XM_003048365.1"/>
</dbReference>
<reference evidence="3 4" key="1">
    <citation type="journal article" date="2009" name="PLoS Genet.">
        <title>The genome of Nectria haematococca: contribution of supernumerary chromosomes to gene expansion.</title>
        <authorList>
            <person name="Coleman J.J."/>
            <person name="Rounsley S.D."/>
            <person name="Rodriguez-Carres M."/>
            <person name="Kuo A."/>
            <person name="Wasmann C.C."/>
            <person name="Grimwood J."/>
            <person name="Schmutz J."/>
            <person name="Taga M."/>
            <person name="White G.J."/>
            <person name="Zhou S."/>
            <person name="Schwartz D.C."/>
            <person name="Freitag M."/>
            <person name="Ma L.J."/>
            <person name="Danchin E.G."/>
            <person name="Henrissat B."/>
            <person name="Coutinho P.M."/>
            <person name="Nelson D.R."/>
            <person name="Straney D."/>
            <person name="Napoli C.A."/>
            <person name="Barker B.M."/>
            <person name="Gribskov M."/>
            <person name="Rep M."/>
            <person name="Kroken S."/>
            <person name="Molnar I."/>
            <person name="Rensing C."/>
            <person name="Kennell J.C."/>
            <person name="Zamora J."/>
            <person name="Farman M.L."/>
            <person name="Selker E.U."/>
            <person name="Salamov A."/>
            <person name="Shapiro H."/>
            <person name="Pangilinan J."/>
            <person name="Lindquist E."/>
            <person name="Lamers C."/>
            <person name="Grigoriev I.V."/>
            <person name="Geiser D.M."/>
            <person name="Covert S.F."/>
            <person name="Temporini E."/>
            <person name="Vanetten H.D."/>
        </authorList>
    </citation>
    <scope>NUCLEOTIDE SEQUENCE [LARGE SCALE GENOMIC DNA]</scope>
    <source>
        <strain evidence="4">ATCC MYA-4622 / CBS 123669 / FGSC 9596 / NRRL 45880 / 77-13-4</strain>
    </source>
</reference>
<dbReference type="HOGENOM" id="CLU_023231_1_0_1"/>
<dbReference type="OMA" id="SAGAWWI"/>
<evidence type="ECO:0000256" key="2">
    <source>
        <dbReference type="SAM" id="SignalP"/>
    </source>
</evidence>
<evidence type="ECO:0000313" key="3">
    <source>
        <dbReference type="EMBL" id="EEU42698.1"/>
    </source>
</evidence>
<name>C7YZZ5_FUSV7</name>
<dbReference type="KEGG" id="nhe:NECHADRAFT_47861"/>